<dbReference type="EC" id="5.6.2.3" evidence="1"/>
<name>A0A8T0UGR1_PANVG</name>
<feature type="domain" description="DNA helicase Pif1-like DEAD-box helicase" evidence="2">
    <location>
        <begin position="75"/>
        <end position="197"/>
    </location>
</feature>
<dbReference type="SUPFAM" id="SSF52540">
    <property type="entry name" value="P-loop containing nucleoside triphosphate hydrolases"/>
    <property type="match status" value="1"/>
</dbReference>
<evidence type="ECO:0000256" key="1">
    <source>
        <dbReference type="RuleBase" id="RU363044"/>
    </source>
</evidence>
<keyword evidence="1" id="KW-0547">Nucleotide-binding</keyword>
<sequence>MSENYRRNNPSDAIVEQMILIDIRNMLQSMGKDIKSFHLPDIDNTYDDACGVPWEIFEETNIKSIEDDVALSESLNNEQRAAYDEILSSIDSNDGGLFFVDSPGGTGKTFLYRALFAKVRSQNKIAVATATSGVAASIMSGRRTAHSRFKIPLTIDSGGYCSSTKQSGTMTLLHTASLISWDEVSMIKKQAVEALEDCCVRGRF</sequence>
<keyword evidence="1" id="KW-0347">Helicase</keyword>
<reference evidence="3" key="1">
    <citation type="submission" date="2020-05" db="EMBL/GenBank/DDBJ databases">
        <title>WGS assembly of Panicum virgatum.</title>
        <authorList>
            <person name="Lovell J.T."/>
            <person name="Jenkins J."/>
            <person name="Shu S."/>
            <person name="Juenger T.E."/>
            <person name="Schmutz J."/>
        </authorList>
    </citation>
    <scope>NUCLEOTIDE SEQUENCE</scope>
    <source>
        <strain evidence="3">AP13</strain>
    </source>
</reference>
<dbReference type="GO" id="GO:0006310">
    <property type="term" value="P:DNA recombination"/>
    <property type="evidence" value="ECO:0007669"/>
    <property type="project" value="UniProtKB-KW"/>
</dbReference>
<dbReference type="GO" id="GO:0006281">
    <property type="term" value="P:DNA repair"/>
    <property type="evidence" value="ECO:0007669"/>
    <property type="project" value="UniProtKB-KW"/>
</dbReference>
<dbReference type="GO" id="GO:0043139">
    <property type="term" value="F:5'-3' DNA helicase activity"/>
    <property type="evidence" value="ECO:0007669"/>
    <property type="project" value="UniProtKB-EC"/>
</dbReference>
<dbReference type="GO" id="GO:0000723">
    <property type="term" value="P:telomere maintenance"/>
    <property type="evidence" value="ECO:0007669"/>
    <property type="project" value="InterPro"/>
</dbReference>
<dbReference type="Proteomes" id="UP000823388">
    <property type="component" value="Chromosome 3N"/>
</dbReference>
<keyword evidence="1" id="KW-0234">DNA repair</keyword>
<keyword evidence="1" id="KW-0233">DNA recombination</keyword>
<dbReference type="Pfam" id="PF05970">
    <property type="entry name" value="PIF1"/>
    <property type="match status" value="1"/>
</dbReference>
<proteinExistence type="inferred from homology"/>
<dbReference type="PANTHER" id="PTHR10492:SF92">
    <property type="entry name" value="ATP-DEPENDENT DNA HELICASE"/>
    <property type="match status" value="1"/>
</dbReference>
<dbReference type="AlphaFoldDB" id="A0A8T0UGR1"/>
<dbReference type="InterPro" id="IPR010285">
    <property type="entry name" value="DNA_helicase_pif1-like_DEAD"/>
</dbReference>
<dbReference type="GO" id="GO:0016787">
    <property type="term" value="F:hydrolase activity"/>
    <property type="evidence" value="ECO:0007669"/>
    <property type="project" value="UniProtKB-KW"/>
</dbReference>
<dbReference type="Gene3D" id="3.40.50.300">
    <property type="entry name" value="P-loop containing nucleotide triphosphate hydrolases"/>
    <property type="match status" value="1"/>
</dbReference>
<organism evidence="3 4">
    <name type="scientific">Panicum virgatum</name>
    <name type="common">Blackwell switchgrass</name>
    <dbReference type="NCBI Taxonomy" id="38727"/>
    <lineage>
        <taxon>Eukaryota</taxon>
        <taxon>Viridiplantae</taxon>
        <taxon>Streptophyta</taxon>
        <taxon>Embryophyta</taxon>
        <taxon>Tracheophyta</taxon>
        <taxon>Spermatophyta</taxon>
        <taxon>Magnoliopsida</taxon>
        <taxon>Liliopsida</taxon>
        <taxon>Poales</taxon>
        <taxon>Poaceae</taxon>
        <taxon>PACMAD clade</taxon>
        <taxon>Panicoideae</taxon>
        <taxon>Panicodae</taxon>
        <taxon>Paniceae</taxon>
        <taxon>Panicinae</taxon>
        <taxon>Panicum</taxon>
        <taxon>Panicum sect. Hiantes</taxon>
    </lineage>
</organism>
<dbReference type="PANTHER" id="PTHR10492">
    <property type="match status" value="1"/>
</dbReference>
<gene>
    <name evidence="3" type="ORF">PVAP13_3NG161001</name>
</gene>
<keyword evidence="4" id="KW-1185">Reference proteome</keyword>
<evidence type="ECO:0000313" key="3">
    <source>
        <dbReference type="EMBL" id="KAG2620266.1"/>
    </source>
</evidence>
<evidence type="ECO:0000313" key="4">
    <source>
        <dbReference type="Proteomes" id="UP000823388"/>
    </source>
</evidence>
<dbReference type="GO" id="GO:0005524">
    <property type="term" value="F:ATP binding"/>
    <property type="evidence" value="ECO:0007669"/>
    <property type="project" value="UniProtKB-KW"/>
</dbReference>
<comment type="catalytic activity">
    <reaction evidence="1">
        <text>ATP + H2O = ADP + phosphate + H(+)</text>
        <dbReference type="Rhea" id="RHEA:13065"/>
        <dbReference type="ChEBI" id="CHEBI:15377"/>
        <dbReference type="ChEBI" id="CHEBI:15378"/>
        <dbReference type="ChEBI" id="CHEBI:30616"/>
        <dbReference type="ChEBI" id="CHEBI:43474"/>
        <dbReference type="ChEBI" id="CHEBI:456216"/>
        <dbReference type="EC" id="5.6.2.3"/>
    </reaction>
</comment>
<comment type="cofactor">
    <cofactor evidence="1">
        <name>Mg(2+)</name>
        <dbReference type="ChEBI" id="CHEBI:18420"/>
    </cofactor>
</comment>
<keyword evidence="1" id="KW-0227">DNA damage</keyword>
<accession>A0A8T0UGR1</accession>
<comment type="similarity">
    <text evidence="1">Belongs to the helicase family.</text>
</comment>
<keyword evidence="1" id="KW-0067">ATP-binding</keyword>
<dbReference type="EMBL" id="CM029042">
    <property type="protein sequence ID" value="KAG2620266.1"/>
    <property type="molecule type" value="Genomic_DNA"/>
</dbReference>
<protein>
    <recommendedName>
        <fullName evidence="1">ATP-dependent DNA helicase</fullName>
        <ecNumber evidence="1">5.6.2.3</ecNumber>
    </recommendedName>
</protein>
<evidence type="ECO:0000259" key="2">
    <source>
        <dbReference type="Pfam" id="PF05970"/>
    </source>
</evidence>
<dbReference type="InterPro" id="IPR027417">
    <property type="entry name" value="P-loop_NTPase"/>
</dbReference>
<keyword evidence="1" id="KW-0378">Hydrolase</keyword>
<comment type="caution">
    <text evidence="3">The sequence shown here is derived from an EMBL/GenBank/DDBJ whole genome shotgun (WGS) entry which is preliminary data.</text>
</comment>